<sequence>MLIKTDMEETPTTNHINHENINIIKKIIDDFEKSSPTGRNRSGKKVKHKKISNSDSFIHRYKRSQVSPKTTGSLDGQVVKCKPSNSLEEFLQKENDVYINFFENCDNENADANAFMRFTGRKSVFKSSGIISDGFLDEYKVLRETKGHQERVKKNVKEIYMHYSQHRCQFFDSDKTKLIPNEINTDRLRHRAHALEFQQG</sequence>
<accession>A0ABQ9J089</accession>
<name>A0ABQ9J089_9CUCU</name>
<evidence type="ECO:0000313" key="2">
    <source>
        <dbReference type="Proteomes" id="UP001162164"/>
    </source>
</evidence>
<dbReference type="EMBL" id="JAPWTJ010001648">
    <property type="protein sequence ID" value="KAJ8970266.1"/>
    <property type="molecule type" value="Genomic_DNA"/>
</dbReference>
<organism evidence="1 2">
    <name type="scientific">Molorchus minor</name>
    <dbReference type="NCBI Taxonomy" id="1323400"/>
    <lineage>
        <taxon>Eukaryota</taxon>
        <taxon>Metazoa</taxon>
        <taxon>Ecdysozoa</taxon>
        <taxon>Arthropoda</taxon>
        <taxon>Hexapoda</taxon>
        <taxon>Insecta</taxon>
        <taxon>Pterygota</taxon>
        <taxon>Neoptera</taxon>
        <taxon>Endopterygota</taxon>
        <taxon>Coleoptera</taxon>
        <taxon>Polyphaga</taxon>
        <taxon>Cucujiformia</taxon>
        <taxon>Chrysomeloidea</taxon>
        <taxon>Cerambycidae</taxon>
        <taxon>Lamiinae</taxon>
        <taxon>Monochamini</taxon>
        <taxon>Molorchus</taxon>
    </lineage>
</organism>
<proteinExistence type="predicted"/>
<comment type="caution">
    <text evidence="1">The sequence shown here is derived from an EMBL/GenBank/DDBJ whole genome shotgun (WGS) entry which is preliminary data.</text>
</comment>
<reference evidence="1" key="1">
    <citation type="journal article" date="2023" name="Insect Mol. Biol.">
        <title>Genome sequencing provides insights into the evolution of gene families encoding plant cell wall-degrading enzymes in longhorned beetles.</title>
        <authorList>
            <person name="Shin N.R."/>
            <person name="Okamura Y."/>
            <person name="Kirsch R."/>
            <person name="Pauchet Y."/>
        </authorList>
    </citation>
    <scope>NUCLEOTIDE SEQUENCE</scope>
    <source>
        <strain evidence="1">MMC_N1</strain>
    </source>
</reference>
<dbReference type="Proteomes" id="UP001162164">
    <property type="component" value="Unassembled WGS sequence"/>
</dbReference>
<evidence type="ECO:0000313" key="1">
    <source>
        <dbReference type="EMBL" id="KAJ8970266.1"/>
    </source>
</evidence>
<protein>
    <submittedName>
        <fullName evidence="1">Uncharacterized protein</fullName>
    </submittedName>
</protein>
<gene>
    <name evidence="1" type="ORF">NQ317_017161</name>
</gene>
<keyword evidence="2" id="KW-1185">Reference proteome</keyword>